<dbReference type="VEuPathDB" id="CryptoDB:Cvel_20125"/>
<dbReference type="EMBL" id="CDMZ01000865">
    <property type="protein sequence ID" value="CEM22910.1"/>
    <property type="molecule type" value="Genomic_DNA"/>
</dbReference>
<accession>A0A0G4G3N5</accession>
<evidence type="ECO:0000256" key="1">
    <source>
        <dbReference type="SAM" id="MobiDB-lite"/>
    </source>
</evidence>
<protein>
    <submittedName>
        <fullName evidence="2">Uncharacterized protein</fullName>
    </submittedName>
</protein>
<reference evidence="2" key="1">
    <citation type="submission" date="2014-11" db="EMBL/GenBank/DDBJ databases">
        <authorList>
            <person name="Otto D Thomas"/>
            <person name="Naeem Raeece"/>
        </authorList>
    </citation>
    <scope>NUCLEOTIDE SEQUENCE</scope>
</reference>
<gene>
    <name evidence="2" type="ORF">Cvel_20125</name>
</gene>
<name>A0A0G4G3N5_9ALVE</name>
<feature type="region of interest" description="Disordered" evidence="1">
    <location>
        <begin position="151"/>
        <end position="187"/>
    </location>
</feature>
<evidence type="ECO:0000313" key="2">
    <source>
        <dbReference type="EMBL" id="CEM22910.1"/>
    </source>
</evidence>
<feature type="compositionally biased region" description="Low complexity" evidence="1">
    <location>
        <begin position="165"/>
        <end position="176"/>
    </location>
</feature>
<dbReference type="AlphaFoldDB" id="A0A0G4G3N5"/>
<organism evidence="2">
    <name type="scientific">Chromera velia CCMP2878</name>
    <dbReference type="NCBI Taxonomy" id="1169474"/>
    <lineage>
        <taxon>Eukaryota</taxon>
        <taxon>Sar</taxon>
        <taxon>Alveolata</taxon>
        <taxon>Colpodellida</taxon>
        <taxon>Chromeraceae</taxon>
        <taxon>Chromera</taxon>
    </lineage>
</organism>
<proteinExistence type="predicted"/>
<sequence length="492" mass="56266">MAQFRLASAFSPSRFRAPLFSFSLQRRNPSFRSFRFETVLRQSVEDTDMEAKQREYLEGVTDEEQLEIELKKLLEQTGDSNDTEALKAFFRDRERTDYNETVLDNLGLKTGFKRTYGITREQFLGEQEKAAEPDSTATLDPFVALAAQRPSLTLSNPPPPPPTPQTTTIETGQTPIVMPSGSPTPSEVGVEMQRIQAEQRMLEFVEGMKIGAPELTATEWQAQYQTHELRSTIREMSQRAVHQSTLCPPHVRDEFLNFGTDLVNAASRSGQIDPFALRKFIAGRWRVGFAEETRYCALPKLTDVFLQFVPFKQGEERPALKLPNGEMTEWEGKFSNFVMYRNFTFEIRTEGLYRINDELQRVEVRRQKNSAQILGLNLPSIPGSTADEFIAIGYFDGDLWVEVMGVPPPPVFTDPPEVKERESQREYSLNVYHKFSDAPDWEAAWESQSSWQHLFDLRQPQNNAMGDFFKGLEGEEGRKYLGDPETRSPLLP</sequence>